<gene>
    <name evidence="3" type="ORF">DEVEQU_02628</name>
</gene>
<name>A0A447IDB6_9HYPH</name>
<evidence type="ECO:0000259" key="2">
    <source>
        <dbReference type="Pfam" id="PF02698"/>
    </source>
</evidence>
<dbReference type="GO" id="GO:0005886">
    <property type="term" value="C:plasma membrane"/>
    <property type="evidence" value="ECO:0007669"/>
    <property type="project" value="TreeGrafter"/>
</dbReference>
<dbReference type="InterPro" id="IPR003848">
    <property type="entry name" value="DUF218"/>
</dbReference>
<reference evidence="3 4" key="1">
    <citation type="submission" date="2018-12" db="EMBL/GenBank/DDBJ databases">
        <authorList>
            <person name="Criscuolo A."/>
        </authorList>
    </citation>
    <scope>NUCLEOTIDE SEQUENCE [LARGE SCALE GENOMIC DNA]</scope>
    <source>
        <strain evidence="3">ACIP1116281</strain>
    </source>
</reference>
<dbReference type="Gene3D" id="3.40.50.620">
    <property type="entry name" value="HUPs"/>
    <property type="match status" value="1"/>
</dbReference>
<protein>
    <recommendedName>
        <fullName evidence="2">DUF218 domain-containing protein</fullName>
    </recommendedName>
</protein>
<feature type="domain" description="DUF218" evidence="2">
    <location>
        <begin position="81"/>
        <end position="246"/>
    </location>
</feature>
<keyword evidence="1" id="KW-0812">Transmembrane</keyword>
<dbReference type="EMBL" id="UZWD01000033">
    <property type="protein sequence ID" value="VDS05486.1"/>
    <property type="molecule type" value="Genomic_DNA"/>
</dbReference>
<dbReference type="PROSITE" id="PS51257">
    <property type="entry name" value="PROKAR_LIPOPROTEIN"/>
    <property type="match status" value="1"/>
</dbReference>
<dbReference type="Proteomes" id="UP000268844">
    <property type="component" value="Unassembled WGS sequence"/>
</dbReference>
<dbReference type="Pfam" id="PF02698">
    <property type="entry name" value="DUF218"/>
    <property type="match status" value="1"/>
</dbReference>
<proteinExistence type="predicted"/>
<dbReference type="CDD" id="cd06259">
    <property type="entry name" value="YdcF-like"/>
    <property type="match status" value="1"/>
</dbReference>
<dbReference type="AlphaFoldDB" id="A0A447IDB6"/>
<keyword evidence="4" id="KW-1185">Reference proteome</keyword>
<dbReference type="InterPro" id="IPR014729">
    <property type="entry name" value="Rossmann-like_a/b/a_fold"/>
</dbReference>
<sequence>MFFVLSKVFWLLAQPLSIVLVLLACAIVLLFVGRRKLAIALLVPTALVHTLTSFTSFGYVIIQPLEARFSVPETMPENVATIIVLGGATLARPSTARQTSELNEAGDRLTTALWLARFYPEASLVLSGGAGLLDDTTEAEATTMQRFFIQQGIAPERLVLEEASRNTDENSAFTRDYLATVDGPAILVTSAFHMPRSMGLFRKQGLDLIAWPTDYRSSGREGFGFDIANPVNNLSVTTVAMKEWIGLVVYHWTGRTADLLPSP</sequence>
<feature type="transmembrane region" description="Helical" evidence="1">
    <location>
        <begin position="39"/>
        <end position="62"/>
    </location>
</feature>
<accession>A0A447IDB6</accession>
<keyword evidence="1" id="KW-1133">Transmembrane helix</keyword>
<keyword evidence="1" id="KW-0472">Membrane</keyword>
<dbReference type="PANTHER" id="PTHR30336">
    <property type="entry name" value="INNER MEMBRANE PROTEIN, PROBABLE PERMEASE"/>
    <property type="match status" value="1"/>
</dbReference>
<dbReference type="GO" id="GO:0000270">
    <property type="term" value="P:peptidoglycan metabolic process"/>
    <property type="evidence" value="ECO:0007669"/>
    <property type="project" value="TreeGrafter"/>
</dbReference>
<dbReference type="RefSeq" id="WP_126151028.1">
    <property type="nucleotide sequence ID" value="NZ_JBHTMH010000002.1"/>
</dbReference>
<feature type="transmembrane region" description="Helical" evidence="1">
    <location>
        <begin position="12"/>
        <end position="32"/>
    </location>
</feature>
<dbReference type="PANTHER" id="PTHR30336:SF4">
    <property type="entry name" value="ENVELOPE BIOGENESIS FACTOR ELYC"/>
    <property type="match status" value="1"/>
</dbReference>
<dbReference type="GO" id="GO:0043164">
    <property type="term" value="P:Gram-negative-bacterium-type cell wall biogenesis"/>
    <property type="evidence" value="ECO:0007669"/>
    <property type="project" value="TreeGrafter"/>
</dbReference>
<organism evidence="3 4">
    <name type="scientific">Devosia equisanguinis</name>
    <dbReference type="NCBI Taxonomy" id="2490941"/>
    <lineage>
        <taxon>Bacteria</taxon>
        <taxon>Pseudomonadati</taxon>
        <taxon>Pseudomonadota</taxon>
        <taxon>Alphaproteobacteria</taxon>
        <taxon>Hyphomicrobiales</taxon>
        <taxon>Devosiaceae</taxon>
        <taxon>Devosia</taxon>
    </lineage>
</organism>
<evidence type="ECO:0000313" key="4">
    <source>
        <dbReference type="Proteomes" id="UP000268844"/>
    </source>
</evidence>
<evidence type="ECO:0000256" key="1">
    <source>
        <dbReference type="SAM" id="Phobius"/>
    </source>
</evidence>
<evidence type="ECO:0000313" key="3">
    <source>
        <dbReference type="EMBL" id="VDS05486.1"/>
    </source>
</evidence>
<dbReference type="InterPro" id="IPR051599">
    <property type="entry name" value="Cell_Envelope_Assoc"/>
</dbReference>
<dbReference type="OrthoDB" id="9809813at2"/>